<protein>
    <recommendedName>
        <fullName evidence="11">Glycine--tRNA ligase beta subunit</fullName>
        <ecNumber evidence="11">6.1.1.14</ecNumber>
    </recommendedName>
    <alternativeName>
        <fullName evidence="11">Glycyl-tRNA synthetase beta subunit</fullName>
        <shortName evidence="11">GlyRS</shortName>
    </alternativeName>
</protein>
<dbReference type="Pfam" id="PF05746">
    <property type="entry name" value="DALR_1"/>
    <property type="match status" value="1"/>
</dbReference>
<dbReference type="EC" id="6.1.1.14" evidence="11"/>
<dbReference type="PRINTS" id="PR01045">
    <property type="entry name" value="TRNASYNTHGB"/>
</dbReference>
<keyword evidence="8 11" id="KW-0648">Protein biosynthesis</keyword>
<evidence type="ECO:0000256" key="7">
    <source>
        <dbReference type="ARBA" id="ARBA00022840"/>
    </source>
</evidence>
<dbReference type="RefSeq" id="WP_345302399.1">
    <property type="nucleotide sequence ID" value="NZ_BAABJE010000005.1"/>
</dbReference>
<dbReference type="EMBL" id="BAABJE010000005">
    <property type="protein sequence ID" value="GAA4788466.1"/>
    <property type="molecule type" value="Genomic_DNA"/>
</dbReference>
<dbReference type="InterPro" id="IPR015944">
    <property type="entry name" value="Gly-tRNA-synth_bsu"/>
</dbReference>
<dbReference type="PANTHER" id="PTHR30075:SF2">
    <property type="entry name" value="GLYCINE--TRNA LIGASE, CHLOROPLASTIC_MITOCHONDRIAL 2"/>
    <property type="match status" value="1"/>
</dbReference>
<dbReference type="InterPro" id="IPR008909">
    <property type="entry name" value="DALR_anticod-bd"/>
</dbReference>
<evidence type="ECO:0000313" key="14">
    <source>
        <dbReference type="EMBL" id="GAA4788466.1"/>
    </source>
</evidence>
<dbReference type="SMART" id="SM00836">
    <property type="entry name" value="DALR_1"/>
    <property type="match status" value="1"/>
</dbReference>
<dbReference type="NCBIfam" id="TIGR00211">
    <property type="entry name" value="glyS"/>
    <property type="match status" value="1"/>
</dbReference>
<organism evidence="14 15">
    <name type="scientific">Lysobacter hankyongensis</name>
    <dbReference type="NCBI Taxonomy" id="1176535"/>
    <lineage>
        <taxon>Bacteria</taxon>
        <taxon>Pseudomonadati</taxon>
        <taxon>Pseudomonadota</taxon>
        <taxon>Gammaproteobacteria</taxon>
        <taxon>Lysobacterales</taxon>
        <taxon>Lysobacteraceae</taxon>
        <taxon>Lysobacter</taxon>
    </lineage>
</organism>
<dbReference type="PROSITE" id="PS50861">
    <property type="entry name" value="AA_TRNA_LIGASE_II_GLYAB"/>
    <property type="match status" value="1"/>
</dbReference>
<keyword evidence="15" id="KW-1185">Reference proteome</keyword>
<keyword evidence="9 11" id="KW-0030">Aminoacyl-tRNA synthetase</keyword>
<evidence type="ECO:0000256" key="2">
    <source>
        <dbReference type="ARBA" id="ARBA00008226"/>
    </source>
</evidence>
<feature type="domain" description="DALR anticodon binding" evidence="13">
    <location>
        <begin position="662"/>
        <end position="765"/>
    </location>
</feature>
<keyword evidence="6 11" id="KW-0547">Nucleotide-binding</keyword>
<name>A0ABP9AZM6_9GAMM</name>
<comment type="similarity">
    <text evidence="2 11">Belongs to the class-II aminoacyl-tRNA synthetase family.</text>
</comment>
<dbReference type="SUPFAM" id="SSF109604">
    <property type="entry name" value="HD-domain/PDEase-like"/>
    <property type="match status" value="1"/>
</dbReference>
<proteinExistence type="inferred from homology"/>
<evidence type="ECO:0000256" key="1">
    <source>
        <dbReference type="ARBA" id="ARBA00004496"/>
    </source>
</evidence>
<feature type="region of interest" description="Disordered" evidence="12">
    <location>
        <begin position="605"/>
        <end position="625"/>
    </location>
</feature>
<evidence type="ECO:0000256" key="6">
    <source>
        <dbReference type="ARBA" id="ARBA00022741"/>
    </source>
</evidence>
<keyword evidence="5 11" id="KW-0436">Ligase</keyword>
<dbReference type="Proteomes" id="UP001499959">
    <property type="component" value="Unassembled WGS sequence"/>
</dbReference>
<evidence type="ECO:0000256" key="12">
    <source>
        <dbReference type="SAM" id="MobiDB-lite"/>
    </source>
</evidence>
<evidence type="ECO:0000256" key="5">
    <source>
        <dbReference type="ARBA" id="ARBA00022598"/>
    </source>
</evidence>
<evidence type="ECO:0000256" key="3">
    <source>
        <dbReference type="ARBA" id="ARBA00011209"/>
    </source>
</evidence>
<gene>
    <name evidence="11 14" type="primary">glyS</name>
    <name evidence="14" type="ORF">GCM10023307_11920</name>
</gene>
<comment type="catalytic activity">
    <reaction evidence="10 11">
        <text>tRNA(Gly) + glycine + ATP = glycyl-tRNA(Gly) + AMP + diphosphate</text>
        <dbReference type="Rhea" id="RHEA:16013"/>
        <dbReference type="Rhea" id="RHEA-COMP:9664"/>
        <dbReference type="Rhea" id="RHEA-COMP:9683"/>
        <dbReference type="ChEBI" id="CHEBI:30616"/>
        <dbReference type="ChEBI" id="CHEBI:33019"/>
        <dbReference type="ChEBI" id="CHEBI:57305"/>
        <dbReference type="ChEBI" id="CHEBI:78442"/>
        <dbReference type="ChEBI" id="CHEBI:78522"/>
        <dbReference type="ChEBI" id="CHEBI:456215"/>
        <dbReference type="EC" id="6.1.1.14"/>
    </reaction>
</comment>
<comment type="subunit">
    <text evidence="3 11">Tetramer of two alpha and two beta subunits.</text>
</comment>
<evidence type="ECO:0000256" key="10">
    <source>
        <dbReference type="ARBA" id="ARBA00047937"/>
    </source>
</evidence>
<reference evidence="15" key="1">
    <citation type="journal article" date="2019" name="Int. J. Syst. Evol. Microbiol.">
        <title>The Global Catalogue of Microorganisms (GCM) 10K type strain sequencing project: providing services to taxonomists for standard genome sequencing and annotation.</title>
        <authorList>
            <consortium name="The Broad Institute Genomics Platform"/>
            <consortium name="The Broad Institute Genome Sequencing Center for Infectious Disease"/>
            <person name="Wu L."/>
            <person name="Ma J."/>
        </authorList>
    </citation>
    <scope>NUCLEOTIDE SEQUENCE [LARGE SCALE GENOMIC DNA]</scope>
    <source>
        <strain evidence="15">JCM 18204</strain>
    </source>
</reference>
<evidence type="ECO:0000259" key="13">
    <source>
        <dbReference type="SMART" id="SM00836"/>
    </source>
</evidence>
<evidence type="ECO:0000256" key="4">
    <source>
        <dbReference type="ARBA" id="ARBA00022490"/>
    </source>
</evidence>
<dbReference type="HAMAP" id="MF_00255">
    <property type="entry name" value="Gly_tRNA_synth_beta"/>
    <property type="match status" value="1"/>
</dbReference>
<evidence type="ECO:0000313" key="15">
    <source>
        <dbReference type="Proteomes" id="UP001499959"/>
    </source>
</evidence>
<dbReference type="GO" id="GO:0016874">
    <property type="term" value="F:ligase activity"/>
    <property type="evidence" value="ECO:0007669"/>
    <property type="project" value="UniProtKB-KW"/>
</dbReference>
<comment type="subcellular location">
    <subcellularLocation>
        <location evidence="1 11">Cytoplasm</location>
    </subcellularLocation>
</comment>
<sequence length="767" mass="83506">MTQMLPLLIELGTEELPVKALPGLAQALFDGIIDALTKRGIAFDRDGAKPLYTPRRLAVRLPGVAAEQPEQHSEVLGPYLNIALDAEGRPTRALDGFAAKAGVDWTALEKTTDNKGERFVHRAVKPGAKTAALLPEILAEALAGMPIPKPMRWGAHEYGFARPAHWLVLLLGDQVVDAEVMGIQADRMSRGHRFHHEKTVWISSADDYVDALRAAKVLVDPEERRARVVAEVEAAAAKVGGTPRITDDNLEQVQCLVEWPKAVLCAFEREFLAVPQEALIATMEANQKFFPVLDAEGRLTEHFIGIANIESKDESEVRKGYERVIRPRFADAKFFFDEDLKQGLVRMNQGLETVTYQTDLGKVSEKVDRVSKLAERVAGKIDVDSQLASRAAEFAKADLQSRMVNEFPELQGIAGRYYAMRDVFFDDLSTNDRKQLADAIDEAYMPRFAGDSIAPSSLGQVLAIAERLDTLAGGFVAGLKPTGNKDPFSLRRNALGLARTLIEGNHDLDLRSSINSAVISARNAVLTTKALKREADAEDARRKGVKVDDVQVGIIQMRHESEIAEDVFDFILDRLRAYYADQGVTPQQFEAVAALMGTLAAKAAPTKSGGDASDAVVGGASAPSSSVNATSGSLLDFDRRLKAIGEFAKLPEAEALAAANKRIRNILRKADIAIPATVDTALFAEDAERDLHAAVEQAIADTDAALRTRDYVAVLGRLARLRPAVDTFFDKVMVNADDAAVRGNRLALLQRLADRLGSVAAIEHLSV</sequence>
<keyword evidence="7 11" id="KW-0067">ATP-binding</keyword>
<keyword evidence="4 11" id="KW-0963">Cytoplasm</keyword>
<dbReference type="PANTHER" id="PTHR30075">
    <property type="entry name" value="GLYCYL-TRNA SYNTHETASE"/>
    <property type="match status" value="1"/>
</dbReference>
<evidence type="ECO:0000256" key="11">
    <source>
        <dbReference type="HAMAP-Rule" id="MF_00255"/>
    </source>
</evidence>
<dbReference type="Pfam" id="PF02092">
    <property type="entry name" value="tRNA_synt_2f"/>
    <property type="match status" value="1"/>
</dbReference>
<evidence type="ECO:0000256" key="9">
    <source>
        <dbReference type="ARBA" id="ARBA00023146"/>
    </source>
</evidence>
<evidence type="ECO:0000256" key="8">
    <source>
        <dbReference type="ARBA" id="ARBA00022917"/>
    </source>
</evidence>
<comment type="caution">
    <text evidence="14">The sequence shown here is derived from an EMBL/GenBank/DDBJ whole genome shotgun (WGS) entry which is preliminary data.</text>
</comment>
<accession>A0ABP9AZM6</accession>
<dbReference type="InterPro" id="IPR006194">
    <property type="entry name" value="Gly-tRNA-synth_heterodimer"/>
</dbReference>